<dbReference type="EMBL" id="JACCFK010000002">
    <property type="protein sequence ID" value="NYI92716.1"/>
    <property type="molecule type" value="Genomic_DNA"/>
</dbReference>
<evidence type="ECO:0000256" key="1">
    <source>
        <dbReference type="SAM" id="MobiDB-lite"/>
    </source>
</evidence>
<feature type="transmembrane region" description="Helical" evidence="2">
    <location>
        <begin position="316"/>
        <end position="336"/>
    </location>
</feature>
<evidence type="ECO:0000313" key="5">
    <source>
        <dbReference type="Proteomes" id="UP000549616"/>
    </source>
</evidence>
<feature type="domain" description="Acyltransferase 3" evidence="3">
    <location>
        <begin position="18"/>
        <end position="375"/>
    </location>
</feature>
<sequence>MPSFLPENPRHRPGSRRISWDAVRVLAVVSVMLGHITHQGPLAHTELDDYPVKVTAQFGAAILMVVSAFFVCQTVRRGAPGRWMWKKTARLVPPYLVAVLLTYFVMRLADAAFNGQGFGGHWWDKLFGPTTDGVAWASSWYVPVGHDLLVNLLMIQGWHQGFIWLDGSYWTLPVQMMVFAGAALLWSRTRWFHSPRAARHAKLLAWGMTLLPLVVRFWMFGPDNPSPWAFALVFGFGLHRLHAFAAGIAVWLWSRGRMSTAHLVPLLAAVVVAQDLHLYPHHVALPTDPSRLPSDIGFVLVLVLVCAAAKGPDWTFLRPVAPFLGWLAGISYGVYLLHQELGYILAKALQLAGLPAWARLPLVLGAAIGAGWLLTKLVERPAHRWLTGPRGATAPVPRTAPDTLVTGEPSGPAPVSVGGSS</sequence>
<feature type="compositionally biased region" description="Low complexity" evidence="1">
    <location>
        <begin position="407"/>
        <end position="421"/>
    </location>
</feature>
<dbReference type="GO" id="GO:0000271">
    <property type="term" value="P:polysaccharide biosynthetic process"/>
    <property type="evidence" value="ECO:0007669"/>
    <property type="project" value="TreeGrafter"/>
</dbReference>
<dbReference type="InterPro" id="IPR050879">
    <property type="entry name" value="Acyltransferase_3"/>
</dbReference>
<dbReference type="Pfam" id="PF01757">
    <property type="entry name" value="Acyl_transf_3"/>
    <property type="match status" value="1"/>
</dbReference>
<organism evidence="4 5">
    <name type="scientific">Amycolatopsis endophytica</name>
    <dbReference type="NCBI Taxonomy" id="860233"/>
    <lineage>
        <taxon>Bacteria</taxon>
        <taxon>Bacillati</taxon>
        <taxon>Actinomycetota</taxon>
        <taxon>Actinomycetes</taxon>
        <taxon>Pseudonocardiales</taxon>
        <taxon>Pseudonocardiaceae</taxon>
        <taxon>Amycolatopsis</taxon>
    </lineage>
</organism>
<feature type="transmembrane region" description="Helical" evidence="2">
    <location>
        <begin position="168"/>
        <end position="187"/>
    </location>
</feature>
<feature type="region of interest" description="Disordered" evidence="1">
    <location>
        <begin position="389"/>
        <end position="421"/>
    </location>
</feature>
<dbReference type="GO" id="GO:0016747">
    <property type="term" value="F:acyltransferase activity, transferring groups other than amino-acyl groups"/>
    <property type="evidence" value="ECO:0007669"/>
    <property type="project" value="InterPro"/>
</dbReference>
<dbReference type="PANTHER" id="PTHR23028">
    <property type="entry name" value="ACETYLTRANSFERASE"/>
    <property type="match status" value="1"/>
</dbReference>
<dbReference type="GO" id="GO:0016020">
    <property type="term" value="C:membrane"/>
    <property type="evidence" value="ECO:0007669"/>
    <property type="project" value="TreeGrafter"/>
</dbReference>
<feature type="transmembrane region" description="Helical" evidence="2">
    <location>
        <begin position="203"/>
        <end position="221"/>
    </location>
</feature>
<protein>
    <submittedName>
        <fullName evidence="4">Peptidoglycan/LPS O-acetylase OafA/YrhL</fullName>
    </submittedName>
</protein>
<feature type="transmembrane region" description="Helical" evidence="2">
    <location>
        <begin position="58"/>
        <end position="76"/>
    </location>
</feature>
<reference evidence="4 5" key="1">
    <citation type="submission" date="2020-07" db="EMBL/GenBank/DDBJ databases">
        <title>Sequencing the genomes of 1000 actinobacteria strains.</title>
        <authorList>
            <person name="Klenk H.-P."/>
        </authorList>
    </citation>
    <scope>NUCLEOTIDE SEQUENCE [LARGE SCALE GENOMIC DNA]</scope>
    <source>
        <strain evidence="4 5">DSM 104006</strain>
    </source>
</reference>
<keyword evidence="2" id="KW-0812">Transmembrane</keyword>
<feature type="transmembrane region" description="Helical" evidence="2">
    <location>
        <begin position="356"/>
        <end position="375"/>
    </location>
</feature>
<gene>
    <name evidence="4" type="ORF">HNR02_006091</name>
</gene>
<feature type="transmembrane region" description="Helical" evidence="2">
    <location>
        <begin position="260"/>
        <end position="280"/>
    </location>
</feature>
<dbReference type="RefSeq" id="WP_179777020.1">
    <property type="nucleotide sequence ID" value="NZ_JACCFK010000002.1"/>
</dbReference>
<dbReference type="Proteomes" id="UP000549616">
    <property type="component" value="Unassembled WGS sequence"/>
</dbReference>
<comment type="caution">
    <text evidence="4">The sequence shown here is derived from an EMBL/GenBank/DDBJ whole genome shotgun (WGS) entry which is preliminary data.</text>
</comment>
<accession>A0A853BE37</accession>
<proteinExistence type="predicted"/>
<feature type="transmembrane region" description="Helical" evidence="2">
    <location>
        <begin position="292"/>
        <end position="309"/>
    </location>
</feature>
<feature type="transmembrane region" description="Helical" evidence="2">
    <location>
        <begin position="21"/>
        <end position="38"/>
    </location>
</feature>
<keyword evidence="2" id="KW-1133">Transmembrane helix</keyword>
<feature type="transmembrane region" description="Helical" evidence="2">
    <location>
        <begin position="88"/>
        <end position="106"/>
    </location>
</feature>
<dbReference type="AlphaFoldDB" id="A0A853BE37"/>
<evidence type="ECO:0000259" key="3">
    <source>
        <dbReference type="Pfam" id="PF01757"/>
    </source>
</evidence>
<feature type="transmembrane region" description="Helical" evidence="2">
    <location>
        <begin position="227"/>
        <end position="253"/>
    </location>
</feature>
<evidence type="ECO:0000256" key="2">
    <source>
        <dbReference type="SAM" id="Phobius"/>
    </source>
</evidence>
<dbReference type="InterPro" id="IPR002656">
    <property type="entry name" value="Acyl_transf_3_dom"/>
</dbReference>
<keyword evidence="2" id="KW-0472">Membrane</keyword>
<dbReference type="PANTHER" id="PTHR23028:SF131">
    <property type="entry name" value="BLR2367 PROTEIN"/>
    <property type="match status" value="1"/>
</dbReference>
<name>A0A853BE37_9PSEU</name>
<keyword evidence="5" id="KW-1185">Reference proteome</keyword>
<evidence type="ECO:0000313" key="4">
    <source>
        <dbReference type="EMBL" id="NYI92716.1"/>
    </source>
</evidence>